<sequence length="588" mass="66806">MSSSFFCCIPGCSNRHVEWTTPLPRDELLQAHWSDAIRAGTGGLSPLEARVCNAHFVDKGTTPAMDYQEPTLFYRNNVPLQILCCRLCLCHGTLDRMFNANDRSSIAERSLSWLANKHFGVWLEPSNASEVQYFCEKCKERLEATHAFWMDIQRAAEKYRLLQEKMSTQKLPLIPSNQMTPNPAQIHPVVEQKPLVDLPREPFLDDLPVEPPPPKKQNLGKLFAVVEFVSKTSALKVLAVPMTWLKDDLLLWPKLMNGEAIYALRKEGTALDEGIETDSFPVIVLQQFEDYHSAEAAVQVILRRRNPEPSASTTFPKDILTHTAFRNEIHHLKADLNSLVQTAVEAAAERSFRSNLNRFSMATFDHQSQAFHGHNPVAAQPAQEIISPVQAEVEKHKKISIEPELDDFNTRLADPVICQKYLDYFAKFIHPTNCSSNGDNALYTIVDYLFTRDFWNNFTWTGINRGQKSSRGFREFANVTHLLLNIVLLGDTTYDSQRLEQFCRAKLFRYSKARAAGKQLRKSTVRPGRKRPTTEDSRSSDGGGEMELPMHDSSMEGHSVVCKVEAFTDDMWRQSTDGDPSQYSEDMM</sequence>
<evidence type="ECO:0000313" key="7">
    <source>
        <dbReference type="Proteomes" id="UP000008820"/>
    </source>
</evidence>
<dbReference type="VEuPathDB" id="VectorBase:AAEL006858"/>
<dbReference type="Proteomes" id="UP000008820">
    <property type="component" value="Chromosome 3"/>
</dbReference>
<gene>
    <name evidence="6" type="primary">5568443</name>
</gene>
<keyword evidence="3" id="KW-0862">Zinc</keyword>
<dbReference type="Pfam" id="PF05485">
    <property type="entry name" value="THAP"/>
    <property type="match status" value="1"/>
</dbReference>
<dbReference type="InterPro" id="IPR006612">
    <property type="entry name" value="THAP_Znf"/>
</dbReference>
<dbReference type="SMART" id="SM00868">
    <property type="entry name" value="zf-AD"/>
    <property type="match status" value="1"/>
</dbReference>
<evidence type="ECO:0000256" key="1">
    <source>
        <dbReference type="ARBA" id="ARBA00022723"/>
    </source>
</evidence>
<reference evidence="6 7" key="1">
    <citation type="submission" date="2017-06" db="EMBL/GenBank/DDBJ databases">
        <title>Aedes aegypti genome working group (AGWG) sequencing and assembly.</title>
        <authorList>
            <consortium name="Aedes aegypti Genome Working Group (AGWG)"/>
            <person name="Matthews B.J."/>
        </authorList>
    </citation>
    <scope>NUCLEOTIDE SEQUENCE [LARGE SCALE GENOMIC DNA]</scope>
    <source>
        <strain evidence="6 7">LVP_AGWG</strain>
    </source>
</reference>
<keyword evidence="1" id="KW-0479">Metal-binding</keyword>
<feature type="compositionally biased region" description="Basic residues" evidence="5">
    <location>
        <begin position="519"/>
        <end position="531"/>
    </location>
</feature>
<evidence type="ECO:0000256" key="4">
    <source>
        <dbReference type="ARBA" id="ARBA00023125"/>
    </source>
</evidence>
<evidence type="ECO:0000256" key="3">
    <source>
        <dbReference type="ARBA" id="ARBA00022833"/>
    </source>
</evidence>
<dbReference type="GO" id="GO:0003677">
    <property type="term" value="F:DNA binding"/>
    <property type="evidence" value="ECO:0007669"/>
    <property type="project" value="UniProtKB-KW"/>
</dbReference>
<accession>A0A1S4FEU9</accession>
<dbReference type="Pfam" id="PF16064">
    <property type="entry name" value="DUF4806"/>
    <property type="match status" value="1"/>
</dbReference>
<dbReference type="OrthoDB" id="7763966at2759"/>
<dbReference type="InterPro" id="IPR012934">
    <property type="entry name" value="Znf_AD"/>
</dbReference>
<reference evidence="6" key="2">
    <citation type="submission" date="2020-05" db="UniProtKB">
        <authorList>
            <consortium name="EnsemblMetazoa"/>
        </authorList>
    </citation>
    <scope>IDENTIFICATION</scope>
    <source>
        <strain evidence="6">LVP_AGWG</strain>
    </source>
</reference>
<evidence type="ECO:0000256" key="5">
    <source>
        <dbReference type="SAM" id="MobiDB-lite"/>
    </source>
</evidence>
<organism evidence="6 7">
    <name type="scientific">Aedes aegypti</name>
    <name type="common">Yellowfever mosquito</name>
    <name type="synonym">Culex aegypti</name>
    <dbReference type="NCBI Taxonomy" id="7159"/>
    <lineage>
        <taxon>Eukaryota</taxon>
        <taxon>Metazoa</taxon>
        <taxon>Ecdysozoa</taxon>
        <taxon>Arthropoda</taxon>
        <taxon>Hexapoda</taxon>
        <taxon>Insecta</taxon>
        <taxon>Pterygota</taxon>
        <taxon>Neoptera</taxon>
        <taxon>Endopterygota</taxon>
        <taxon>Diptera</taxon>
        <taxon>Nematocera</taxon>
        <taxon>Culicoidea</taxon>
        <taxon>Culicidae</taxon>
        <taxon>Culicinae</taxon>
        <taxon>Aedini</taxon>
        <taxon>Aedes</taxon>
        <taxon>Stegomyia</taxon>
    </lineage>
</organism>
<dbReference type="EnsemblMetazoa" id="AAEL006858-RA">
    <property type="protein sequence ID" value="AAEL006858-PA"/>
    <property type="gene ID" value="AAEL006858"/>
</dbReference>
<name>A0A1S4FEU9_AEDAE</name>
<dbReference type="GO" id="GO:0008270">
    <property type="term" value="F:zinc ion binding"/>
    <property type="evidence" value="ECO:0007669"/>
    <property type="project" value="UniProtKB-UniRule"/>
</dbReference>
<feature type="region of interest" description="Disordered" evidence="5">
    <location>
        <begin position="518"/>
        <end position="556"/>
    </location>
</feature>
<dbReference type="PROSITE" id="PS51915">
    <property type="entry name" value="ZAD"/>
    <property type="match status" value="1"/>
</dbReference>
<dbReference type="InParanoid" id="A0A1S4FEU9"/>
<evidence type="ECO:0000313" key="6">
    <source>
        <dbReference type="EnsemblMetazoa" id="AAEL006858-PA"/>
    </source>
</evidence>
<evidence type="ECO:0000256" key="2">
    <source>
        <dbReference type="ARBA" id="ARBA00022771"/>
    </source>
</evidence>
<keyword evidence="2" id="KW-0863">Zinc-finger</keyword>
<protein>
    <submittedName>
        <fullName evidence="6">Uncharacterized protein</fullName>
    </submittedName>
</protein>
<keyword evidence="7" id="KW-1185">Reference proteome</keyword>
<proteinExistence type="predicted"/>
<dbReference type="InterPro" id="IPR032071">
    <property type="entry name" value="DUF4806"/>
</dbReference>
<keyword evidence="4" id="KW-0238">DNA-binding</keyword>
<dbReference type="Gene3D" id="3.40.1800.20">
    <property type="match status" value="1"/>
</dbReference>
<dbReference type="AlphaFoldDB" id="A0A1S4FEU9"/>
<dbReference type="GO" id="GO:0005634">
    <property type="term" value="C:nucleus"/>
    <property type="evidence" value="ECO:0007669"/>
    <property type="project" value="InterPro"/>
</dbReference>